<dbReference type="Pfam" id="PF16346">
    <property type="entry name" value="GH32_BT1760-like_C"/>
    <property type="match status" value="1"/>
</dbReference>
<dbReference type="AlphaFoldDB" id="A0A060CL13"/>
<name>A0A060CL13_9BACT</name>
<evidence type="ECO:0000259" key="1">
    <source>
        <dbReference type="Pfam" id="PF16346"/>
    </source>
</evidence>
<proteinExistence type="predicted"/>
<sequence length="74" mass="8503">MEKSTETSESNGKYSLNNNSYILFNRLNTHNKISFTVKTASNADKFGFSLVRGTDSQKYYSMIINPEDNNNKRK</sequence>
<organism evidence="2">
    <name type="scientific">uncultured Prevotella sp</name>
    <dbReference type="NCBI Taxonomy" id="159272"/>
    <lineage>
        <taxon>Bacteria</taxon>
        <taxon>Pseudomonadati</taxon>
        <taxon>Bacteroidota</taxon>
        <taxon>Bacteroidia</taxon>
        <taxon>Bacteroidales</taxon>
        <taxon>Prevotellaceae</taxon>
        <taxon>Prevotella</taxon>
        <taxon>environmental samples</taxon>
    </lineage>
</organism>
<protein>
    <submittedName>
        <fullName evidence="2">CAZy families GH32 protein</fullName>
    </submittedName>
</protein>
<dbReference type="InterPro" id="IPR032507">
    <property type="entry name" value="BT1760-like_C"/>
</dbReference>
<evidence type="ECO:0000313" key="2">
    <source>
        <dbReference type="EMBL" id="AIA95687.1"/>
    </source>
</evidence>
<dbReference type="EMBL" id="KF128323">
    <property type="protein sequence ID" value="AIA95687.1"/>
    <property type="molecule type" value="Genomic_DNA"/>
</dbReference>
<accession>A0A060CL13</accession>
<feature type="domain" description="BT1760-like C-terminal" evidence="1">
    <location>
        <begin position="5"/>
        <end position="72"/>
    </location>
</feature>
<reference evidence="2" key="1">
    <citation type="journal article" date="2013" name="Environ. Microbiol.">
        <title>Seasonally variable intestinal metagenomes of the red palm weevil (Rhynchophorus ferrugineus).</title>
        <authorList>
            <person name="Jia S."/>
            <person name="Zhang X."/>
            <person name="Zhang G."/>
            <person name="Yin A."/>
            <person name="Zhang S."/>
            <person name="Li F."/>
            <person name="Wang L."/>
            <person name="Zhao D."/>
            <person name="Yun Q."/>
            <person name="Tala"/>
            <person name="Wang J."/>
            <person name="Sun G."/>
            <person name="Baabdullah M."/>
            <person name="Yu X."/>
            <person name="Hu S."/>
            <person name="Al-Mssallem I.S."/>
            <person name="Yu J."/>
        </authorList>
    </citation>
    <scope>NUCLEOTIDE SEQUENCE</scope>
</reference>